<sequence>MPTAGHFSPGTPTRGPAIRRLSRLLAPVVAFTLSISIRPTLWPLFGRRSPTDSIKSTFCWLSAGQTTGICQVNHCPVW</sequence>
<reference evidence="1" key="1">
    <citation type="submission" date="2020-11" db="EMBL/GenBank/DDBJ databases">
        <authorList>
            <person name="Tran Van P."/>
        </authorList>
    </citation>
    <scope>NUCLEOTIDE SEQUENCE</scope>
</reference>
<dbReference type="EMBL" id="OC879705">
    <property type="protein sequence ID" value="CAD7641360.1"/>
    <property type="molecule type" value="Genomic_DNA"/>
</dbReference>
<dbReference type="Proteomes" id="UP000759131">
    <property type="component" value="Unassembled WGS sequence"/>
</dbReference>
<gene>
    <name evidence="1" type="ORF">OSB1V03_LOCUS18616</name>
</gene>
<organism evidence="1">
    <name type="scientific">Medioppia subpectinata</name>
    <dbReference type="NCBI Taxonomy" id="1979941"/>
    <lineage>
        <taxon>Eukaryota</taxon>
        <taxon>Metazoa</taxon>
        <taxon>Ecdysozoa</taxon>
        <taxon>Arthropoda</taxon>
        <taxon>Chelicerata</taxon>
        <taxon>Arachnida</taxon>
        <taxon>Acari</taxon>
        <taxon>Acariformes</taxon>
        <taxon>Sarcoptiformes</taxon>
        <taxon>Oribatida</taxon>
        <taxon>Brachypylina</taxon>
        <taxon>Oppioidea</taxon>
        <taxon>Oppiidae</taxon>
        <taxon>Medioppia</taxon>
    </lineage>
</organism>
<proteinExistence type="predicted"/>
<dbReference type="EMBL" id="CAJPIZ010025130">
    <property type="protein sequence ID" value="CAG2118665.1"/>
    <property type="molecule type" value="Genomic_DNA"/>
</dbReference>
<name>A0A7R9LI60_9ACAR</name>
<evidence type="ECO:0000313" key="2">
    <source>
        <dbReference type="Proteomes" id="UP000759131"/>
    </source>
</evidence>
<keyword evidence="2" id="KW-1185">Reference proteome</keyword>
<protein>
    <submittedName>
        <fullName evidence="1">Uncharacterized protein</fullName>
    </submittedName>
</protein>
<dbReference type="AlphaFoldDB" id="A0A7R9LI60"/>
<accession>A0A7R9LI60</accession>
<evidence type="ECO:0000313" key="1">
    <source>
        <dbReference type="EMBL" id="CAD7641360.1"/>
    </source>
</evidence>